<feature type="transmembrane region" description="Helical" evidence="1">
    <location>
        <begin position="172"/>
        <end position="196"/>
    </location>
</feature>
<keyword evidence="1" id="KW-0472">Membrane</keyword>
<proteinExistence type="predicted"/>
<feature type="transmembrane region" description="Helical" evidence="1">
    <location>
        <begin position="106"/>
        <end position="124"/>
    </location>
</feature>
<dbReference type="Proteomes" id="UP000054279">
    <property type="component" value="Unassembled WGS sequence"/>
</dbReference>
<sequence>MHMNLTVPHVEITPEYLGSPISAIALTINLISATGLGGLLATIALSSQVMRHPLYVNLLISSLLFATLKSYNGLVLIAWMFTTHQRSPKQESSSLFNMYESTAENIIWTSMHLSTFVLVFYLNHIFKASSTEGVVSDRKAKENRWIGLLLLVPYLGSIFLLIGLIRSVDGRVATSIIELFIIVITLVLDVILLYAFTKRRRIFKRISIGLEVPNIISLELLLKLLAFCVYRMIFIIMDIISYPYPTFVLLTAIETARSAYPLIAFLIFGPFCKDIRKVWFMTKLPEESDDEPTECAEEGIEIRDSRNETGYGLSAVSITWQEDAKGGPSREPNRI</sequence>
<name>A0A0C9V1X6_SPHS4</name>
<dbReference type="HOGENOM" id="CLU_829413_0_0_1"/>
<organism evidence="2 3">
    <name type="scientific">Sphaerobolus stellatus (strain SS14)</name>
    <dbReference type="NCBI Taxonomy" id="990650"/>
    <lineage>
        <taxon>Eukaryota</taxon>
        <taxon>Fungi</taxon>
        <taxon>Dikarya</taxon>
        <taxon>Basidiomycota</taxon>
        <taxon>Agaricomycotina</taxon>
        <taxon>Agaricomycetes</taxon>
        <taxon>Phallomycetidae</taxon>
        <taxon>Geastrales</taxon>
        <taxon>Sphaerobolaceae</taxon>
        <taxon>Sphaerobolus</taxon>
    </lineage>
</organism>
<reference evidence="2 3" key="1">
    <citation type="submission" date="2014-06" db="EMBL/GenBank/DDBJ databases">
        <title>Evolutionary Origins and Diversification of the Mycorrhizal Mutualists.</title>
        <authorList>
            <consortium name="DOE Joint Genome Institute"/>
            <consortium name="Mycorrhizal Genomics Consortium"/>
            <person name="Kohler A."/>
            <person name="Kuo A."/>
            <person name="Nagy L.G."/>
            <person name="Floudas D."/>
            <person name="Copeland A."/>
            <person name="Barry K.W."/>
            <person name="Cichocki N."/>
            <person name="Veneault-Fourrey C."/>
            <person name="LaButti K."/>
            <person name="Lindquist E.A."/>
            <person name="Lipzen A."/>
            <person name="Lundell T."/>
            <person name="Morin E."/>
            <person name="Murat C."/>
            <person name="Riley R."/>
            <person name="Ohm R."/>
            <person name="Sun H."/>
            <person name="Tunlid A."/>
            <person name="Henrissat B."/>
            <person name="Grigoriev I.V."/>
            <person name="Hibbett D.S."/>
            <person name="Martin F."/>
        </authorList>
    </citation>
    <scope>NUCLEOTIDE SEQUENCE [LARGE SCALE GENOMIC DNA]</scope>
    <source>
        <strain evidence="2 3">SS14</strain>
    </source>
</reference>
<feature type="transmembrane region" description="Helical" evidence="1">
    <location>
        <begin position="55"/>
        <end position="81"/>
    </location>
</feature>
<dbReference type="AlphaFoldDB" id="A0A0C9V1X6"/>
<dbReference type="EMBL" id="KN837242">
    <property type="protein sequence ID" value="KIJ31465.1"/>
    <property type="molecule type" value="Genomic_DNA"/>
</dbReference>
<feature type="transmembrane region" description="Helical" evidence="1">
    <location>
        <begin position="220"/>
        <end position="241"/>
    </location>
</feature>
<keyword evidence="1" id="KW-1133">Transmembrane helix</keyword>
<keyword evidence="3" id="KW-1185">Reference proteome</keyword>
<accession>A0A0C9V1X6</accession>
<feature type="transmembrane region" description="Helical" evidence="1">
    <location>
        <begin position="145"/>
        <end position="166"/>
    </location>
</feature>
<feature type="transmembrane region" description="Helical" evidence="1">
    <location>
        <begin position="20"/>
        <end position="43"/>
    </location>
</feature>
<evidence type="ECO:0000313" key="3">
    <source>
        <dbReference type="Proteomes" id="UP000054279"/>
    </source>
</evidence>
<protein>
    <submittedName>
        <fullName evidence="2">Unplaced genomic scaffold SPHSTscaffold_167, whole genome shotgun sequence</fullName>
    </submittedName>
</protein>
<evidence type="ECO:0000256" key="1">
    <source>
        <dbReference type="SAM" id="Phobius"/>
    </source>
</evidence>
<gene>
    <name evidence="2" type="ORF">M422DRAFT_266843</name>
</gene>
<evidence type="ECO:0000313" key="2">
    <source>
        <dbReference type="EMBL" id="KIJ31465.1"/>
    </source>
</evidence>
<keyword evidence="1" id="KW-0812">Transmembrane</keyword>
<feature type="transmembrane region" description="Helical" evidence="1">
    <location>
        <begin position="247"/>
        <end position="271"/>
    </location>
</feature>